<proteinExistence type="predicted"/>
<sequence length="120" mass="13811">MSNSDRNVMGSSCLTLTTQHFDNDCFKSELARMIVMHDYPLSMVEHEGFIDFCLSLQPLFKTVSRKTIRGDIVRMYEEEKAKVMKLLTTIMGKVAITLDMWTATNQKKGGLYDCHDTLHR</sequence>
<name>A0AAD9U2J9_9ROSI</name>
<organism evidence="1 2">
    <name type="scientific">Dipteronia dyeriana</name>
    <dbReference type="NCBI Taxonomy" id="168575"/>
    <lineage>
        <taxon>Eukaryota</taxon>
        <taxon>Viridiplantae</taxon>
        <taxon>Streptophyta</taxon>
        <taxon>Embryophyta</taxon>
        <taxon>Tracheophyta</taxon>
        <taxon>Spermatophyta</taxon>
        <taxon>Magnoliopsida</taxon>
        <taxon>eudicotyledons</taxon>
        <taxon>Gunneridae</taxon>
        <taxon>Pentapetalae</taxon>
        <taxon>rosids</taxon>
        <taxon>malvids</taxon>
        <taxon>Sapindales</taxon>
        <taxon>Sapindaceae</taxon>
        <taxon>Hippocastanoideae</taxon>
        <taxon>Acereae</taxon>
        <taxon>Dipteronia</taxon>
    </lineage>
</organism>
<keyword evidence="2" id="KW-1185">Reference proteome</keyword>
<dbReference type="InterPro" id="IPR052035">
    <property type="entry name" value="ZnF_BED_domain_contain"/>
</dbReference>
<evidence type="ECO:0000313" key="2">
    <source>
        <dbReference type="Proteomes" id="UP001280121"/>
    </source>
</evidence>
<dbReference type="Proteomes" id="UP001280121">
    <property type="component" value="Unassembled WGS sequence"/>
</dbReference>
<protein>
    <submittedName>
        <fullName evidence="1">Uncharacterized protein</fullName>
    </submittedName>
</protein>
<accession>A0AAD9U2J9</accession>
<dbReference type="PANTHER" id="PTHR46481">
    <property type="entry name" value="ZINC FINGER BED DOMAIN-CONTAINING PROTEIN 4"/>
    <property type="match status" value="1"/>
</dbReference>
<comment type="caution">
    <text evidence="1">The sequence shown here is derived from an EMBL/GenBank/DDBJ whole genome shotgun (WGS) entry which is preliminary data.</text>
</comment>
<reference evidence="1" key="1">
    <citation type="journal article" date="2023" name="Plant J.">
        <title>Genome sequences and population genomics provide insights into the demographic history, inbreeding, and mutation load of two 'living fossil' tree species of Dipteronia.</title>
        <authorList>
            <person name="Feng Y."/>
            <person name="Comes H.P."/>
            <person name="Chen J."/>
            <person name="Zhu S."/>
            <person name="Lu R."/>
            <person name="Zhang X."/>
            <person name="Li P."/>
            <person name="Qiu J."/>
            <person name="Olsen K.M."/>
            <person name="Qiu Y."/>
        </authorList>
    </citation>
    <scope>NUCLEOTIDE SEQUENCE</scope>
    <source>
        <strain evidence="1">KIB01</strain>
    </source>
</reference>
<evidence type="ECO:0000313" key="1">
    <source>
        <dbReference type="EMBL" id="KAK2646721.1"/>
    </source>
</evidence>
<dbReference type="AlphaFoldDB" id="A0AAD9U2J9"/>
<dbReference type="EMBL" id="JANJYI010000006">
    <property type="protein sequence ID" value="KAK2646721.1"/>
    <property type="molecule type" value="Genomic_DNA"/>
</dbReference>
<gene>
    <name evidence="1" type="ORF">Ddye_021916</name>
</gene>
<dbReference type="PANTHER" id="PTHR46481:SF11">
    <property type="entry name" value="ZINC FINGER BED DOMAIN-CONTAINING PROTEIN RICESLEEPER 2-LIKE"/>
    <property type="match status" value="1"/>
</dbReference>